<dbReference type="EMBL" id="KQ982617">
    <property type="protein sequence ID" value="KYQ53811.1"/>
    <property type="molecule type" value="Genomic_DNA"/>
</dbReference>
<dbReference type="Proteomes" id="UP000075809">
    <property type="component" value="Unassembled WGS sequence"/>
</dbReference>
<dbReference type="AlphaFoldDB" id="A0A151X0D7"/>
<accession>A0A151X0D7</accession>
<organism evidence="1 2">
    <name type="scientific">Mycetomoellerius zeteki</name>
    <dbReference type="NCBI Taxonomy" id="64791"/>
    <lineage>
        <taxon>Eukaryota</taxon>
        <taxon>Metazoa</taxon>
        <taxon>Ecdysozoa</taxon>
        <taxon>Arthropoda</taxon>
        <taxon>Hexapoda</taxon>
        <taxon>Insecta</taxon>
        <taxon>Pterygota</taxon>
        <taxon>Neoptera</taxon>
        <taxon>Endopterygota</taxon>
        <taxon>Hymenoptera</taxon>
        <taxon>Apocrita</taxon>
        <taxon>Aculeata</taxon>
        <taxon>Formicoidea</taxon>
        <taxon>Formicidae</taxon>
        <taxon>Myrmicinae</taxon>
        <taxon>Mycetomoellerius</taxon>
    </lineage>
</organism>
<reference evidence="1 2" key="1">
    <citation type="submission" date="2015-09" db="EMBL/GenBank/DDBJ databases">
        <title>Trachymyrmex zeteki WGS genome.</title>
        <authorList>
            <person name="Nygaard S."/>
            <person name="Hu H."/>
            <person name="Boomsma J."/>
            <person name="Zhang G."/>
        </authorList>
    </citation>
    <scope>NUCLEOTIDE SEQUENCE [LARGE SCALE GENOMIC DNA]</scope>
    <source>
        <strain evidence="1">Tzet28-1</strain>
        <tissue evidence="1">Whole body</tissue>
    </source>
</reference>
<proteinExistence type="predicted"/>
<evidence type="ECO:0000313" key="2">
    <source>
        <dbReference type="Proteomes" id="UP000075809"/>
    </source>
</evidence>
<sequence length="110" mass="13140">MEEEHFVESYDSKIEGWKCFLDNFYSIIHNKAHMSMNNNSNVLQIKSAYKRLLIRHKIKQFNASNCLSDSFEILHASFNQKKIKCPLINEEIENFDKDILTFDHDYMKTM</sequence>
<keyword evidence="2" id="KW-1185">Reference proteome</keyword>
<gene>
    <name evidence="1" type="ORF">ALC60_07294</name>
</gene>
<name>A0A151X0D7_9HYME</name>
<evidence type="ECO:0000313" key="1">
    <source>
        <dbReference type="EMBL" id="KYQ53811.1"/>
    </source>
</evidence>
<protein>
    <submittedName>
        <fullName evidence="1">Uncharacterized protein</fullName>
    </submittedName>
</protein>